<comment type="similarity">
    <text evidence="3">Belongs to the dihydroxyacetone kinase (DAK) family.</text>
</comment>
<keyword evidence="15" id="KW-1185">Reference proteome</keyword>
<dbReference type="SUPFAM" id="SSF101473">
    <property type="entry name" value="DhaL-like"/>
    <property type="match status" value="1"/>
</dbReference>
<comment type="catalytic activity">
    <reaction evidence="10">
        <text>dihydroxyacetone + ATP = dihydroxyacetone phosphate + ADP + H(+)</text>
        <dbReference type="Rhea" id="RHEA:15773"/>
        <dbReference type="ChEBI" id="CHEBI:15378"/>
        <dbReference type="ChEBI" id="CHEBI:16016"/>
        <dbReference type="ChEBI" id="CHEBI:30616"/>
        <dbReference type="ChEBI" id="CHEBI:57642"/>
        <dbReference type="ChEBI" id="CHEBI:456216"/>
        <dbReference type="EC" id="2.7.1.29"/>
    </reaction>
</comment>
<dbReference type="FunFam" id="3.30.1180.20:FF:000001">
    <property type="entry name" value="Dihydroxyacetone kinase 1"/>
    <property type="match status" value="1"/>
</dbReference>
<dbReference type="PROSITE" id="PS51481">
    <property type="entry name" value="DHAK"/>
    <property type="match status" value="1"/>
</dbReference>
<evidence type="ECO:0000256" key="2">
    <source>
        <dbReference type="ARBA" id="ARBA00004778"/>
    </source>
</evidence>
<dbReference type="PANTHER" id="PTHR28629:SF14">
    <property type="entry name" value="DIHYDROXYACETONE KINASE 1"/>
    <property type="match status" value="1"/>
</dbReference>
<dbReference type="GO" id="GO:0004371">
    <property type="term" value="F:glycerone kinase activity"/>
    <property type="evidence" value="ECO:0007669"/>
    <property type="project" value="UniProtKB-EC"/>
</dbReference>
<evidence type="ECO:0000259" key="12">
    <source>
        <dbReference type="PROSITE" id="PS51480"/>
    </source>
</evidence>
<dbReference type="Proteomes" id="UP000076738">
    <property type="component" value="Unassembled WGS sequence"/>
</dbReference>
<comment type="pathway">
    <text evidence="2">Polyol metabolism; glycerol fermentation; glycerone phosphate from glycerol (oxidative route): step 2/2.</text>
</comment>
<dbReference type="SUPFAM" id="SSF82549">
    <property type="entry name" value="DAK1/DegV-like"/>
    <property type="match status" value="1"/>
</dbReference>
<name>A0A167H3L4_CALVF</name>
<evidence type="ECO:0000259" key="13">
    <source>
        <dbReference type="PROSITE" id="PS51481"/>
    </source>
</evidence>
<keyword evidence="7" id="KW-0319">Glycerol metabolism</keyword>
<dbReference type="GO" id="GO:0005829">
    <property type="term" value="C:cytosol"/>
    <property type="evidence" value="ECO:0007669"/>
    <property type="project" value="TreeGrafter"/>
</dbReference>
<evidence type="ECO:0000256" key="7">
    <source>
        <dbReference type="ARBA" id="ARBA00022798"/>
    </source>
</evidence>
<evidence type="ECO:0000256" key="9">
    <source>
        <dbReference type="ARBA" id="ARBA00047974"/>
    </source>
</evidence>
<dbReference type="Gene3D" id="1.25.40.340">
    <property type="match status" value="1"/>
</dbReference>
<dbReference type="STRING" id="1330018.A0A167H3L4"/>
<evidence type="ECO:0000256" key="4">
    <source>
        <dbReference type="ARBA" id="ARBA00022679"/>
    </source>
</evidence>
<proteinExistence type="inferred from homology"/>
<comment type="function">
    <text evidence="1">Catalyzes both the phosphorylation of dihydroxyacetone and of glyceraldehyde.</text>
</comment>
<dbReference type="FunFam" id="3.40.50.10440:FF:000001">
    <property type="entry name" value="Dihydroxyacetone kinase, DhaK subunit"/>
    <property type="match status" value="1"/>
</dbReference>
<organism evidence="14 15">
    <name type="scientific">Calocera viscosa (strain TUFC12733)</name>
    <dbReference type="NCBI Taxonomy" id="1330018"/>
    <lineage>
        <taxon>Eukaryota</taxon>
        <taxon>Fungi</taxon>
        <taxon>Dikarya</taxon>
        <taxon>Basidiomycota</taxon>
        <taxon>Agaricomycotina</taxon>
        <taxon>Dacrymycetes</taxon>
        <taxon>Dacrymycetales</taxon>
        <taxon>Dacrymycetaceae</taxon>
        <taxon>Calocera</taxon>
    </lineage>
</organism>
<dbReference type="Gene3D" id="3.40.50.10440">
    <property type="entry name" value="Dihydroxyacetone kinase, domain 1"/>
    <property type="match status" value="1"/>
</dbReference>
<feature type="compositionally biased region" description="Polar residues" evidence="11">
    <location>
        <begin position="359"/>
        <end position="368"/>
    </location>
</feature>
<feature type="domain" description="DhaK" evidence="13">
    <location>
        <begin position="10"/>
        <end position="357"/>
    </location>
</feature>
<dbReference type="UniPathway" id="UPA00617">
    <property type="reaction ID" value="UER00669"/>
</dbReference>
<dbReference type="AlphaFoldDB" id="A0A167H3L4"/>
<keyword evidence="4" id="KW-0808">Transferase</keyword>
<sequence length="583" mass="60028">MSTTHLYPPTHPSLILPALRSLTASNPHLLLHQPSKTLLLRSPSQGVPVLCGGGSGHEPFAAGYVAPGLLAGAVSGEVFASPSARQVSDAITLLDAQYPGQGVLVVHNNYTGDCLHFGIGAERARALGVKVETVVESDDVSVGRGRSAKVGRRGLAGIVLNCKILGAASAAGLDLAELKALGDTVNEWTGTIGTGLDHCHLPGTAVSAWEPLRGDDLELGMGMHNEPGVRLVKGGMGYEELAREMLALLLGEDEERGFLTWEEGDKRPSAGGGPVLLVNNLGGISNLEMSAFAAEVLAQLEGTYDLVPARVYAGTYLTSLNSPGFSITLLNSAAVHRALPGVNVLSLLDADTDCPAWAGSTTFATSSPSDPPAKEGKPIDEPELLSPGPPLPVTFAKQLKLACEAVIAAEPQLTEWDTLAGDGDCGQTFERGARALLADLLGRQLGGAALAAAEAARVLENSMGGTSGAILALYCTALSSALADAQVQGREAPLRALEALYLYTPARPGSRTIIDALSPFCHALAEGESVQEAARRGMDGARGTREMRAKVGRATYVGGGGEGVPDPGAWGVGVGLVGWAEGA</sequence>
<feature type="region of interest" description="Disordered" evidence="11">
    <location>
        <begin position="359"/>
        <end position="387"/>
    </location>
</feature>
<accession>A0A167H3L4</accession>
<dbReference type="InterPro" id="IPR004006">
    <property type="entry name" value="DhaK_dom"/>
</dbReference>
<dbReference type="GO" id="GO:0050354">
    <property type="term" value="F:triokinase activity"/>
    <property type="evidence" value="ECO:0007669"/>
    <property type="project" value="UniProtKB-EC"/>
</dbReference>
<keyword evidence="8" id="KW-0067">ATP-binding</keyword>
<keyword evidence="6" id="KW-0418">Kinase</keyword>
<dbReference type="InterPro" id="IPR036117">
    <property type="entry name" value="DhaL_dom_sf"/>
</dbReference>
<evidence type="ECO:0000256" key="8">
    <source>
        <dbReference type="ARBA" id="ARBA00022840"/>
    </source>
</evidence>
<dbReference type="Gene3D" id="3.30.1180.20">
    <property type="entry name" value="Dihydroxyacetone kinase, domain 2"/>
    <property type="match status" value="1"/>
</dbReference>
<dbReference type="Pfam" id="PF02734">
    <property type="entry name" value="Dak2"/>
    <property type="match status" value="1"/>
</dbReference>
<dbReference type="GO" id="GO:0005524">
    <property type="term" value="F:ATP binding"/>
    <property type="evidence" value="ECO:0007669"/>
    <property type="project" value="UniProtKB-KW"/>
</dbReference>
<evidence type="ECO:0000256" key="5">
    <source>
        <dbReference type="ARBA" id="ARBA00022741"/>
    </source>
</evidence>
<dbReference type="GO" id="GO:0019588">
    <property type="term" value="P:anaerobic glycerol catabolic process"/>
    <property type="evidence" value="ECO:0007669"/>
    <property type="project" value="UniProtKB-UniPathway"/>
</dbReference>
<evidence type="ECO:0000313" key="14">
    <source>
        <dbReference type="EMBL" id="KZO91196.1"/>
    </source>
</evidence>
<dbReference type="PROSITE" id="PS51480">
    <property type="entry name" value="DHAL"/>
    <property type="match status" value="1"/>
</dbReference>
<evidence type="ECO:0000256" key="11">
    <source>
        <dbReference type="SAM" id="MobiDB-lite"/>
    </source>
</evidence>
<feature type="domain" description="DhaL" evidence="12">
    <location>
        <begin position="393"/>
        <end position="581"/>
    </location>
</feature>
<evidence type="ECO:0000313" key="15">
    <source>
        <dbReference type="Proteomes" id="UP000076738"/>
    </source>
</evidence>
<reference evidence="14 15" key="1">
    <citation type="journal article" date="2016" name="Mol. Biol. Evol.">
        <title>Comparative Genomics of Early-Diverging Mushroom-Forming Fungi Provides Insights into the Origins of Lignocellulose Decay Capabilities.</title>
        <authorList>
            <person name="Nagy L.G."/>
            <person name="Riley R."/>
            <person name="Tritt A."/>
            <person name="Adam C."/>
            <person name="Daum C."/>
            <person name="Floudas D."/>
            <person name="Sun H."/>
            <person name="Yadav J.S."/>
            <person name="Pangilinan J."/>
            <person name="Larsson K.H."/>
            <person name="Matsuura K."/>
            <person name="Barry K."/>
            <person name="Labutti K."/>
            <person name="Kuo R."/>
            <person name="Ohm R.A."/>
            <person name="Bhattacharya S.S."/>
            <person name="Shirouzu T."/>
            <person name="Yoshinaga Y."/>
            <person name="Martin F.M."/>
            <person name="Grigoriev I.V."/>
            <person name="Hibbett D.S."/>
        </authorList>
    </citation>
    <scope>NUCLEOTIDE SEQUENCE [LARGE SCALE GENOMIC DNA]</scope>
    <source>
        <strain evidence="14 15">TUFC12733</strain>
    </source>
</reference>
<dbReference type="Pfam" id="PF02733">
    <property type="entry name" value="Dak1"/>
    <property type="match status" value="1"/>
</dbReference>
<gene>
    <name evidence="14" type="ORF">CALVIDRAFT_489482</name>
</gene>
<evidence type="ECO:0000256" key="3">
    <source>
        <dbReference type="ARBA" id="ARBA00008757"/>
    </source>
</evidence>
<protein>
    <submittedName>
        <fullName evidence="14">Dak1-domain-containing protein</fullName>
    </submittedName>
</protein>
<dbReference type="PANTHER" id="PTHR28629">
    <property type="entry name" value="TRIOKINASE/FMN CYCLASE"/>
    <property type="match status" value="1"/>
</dbReference>
<evidence type="ECO:0000256" key="6">
    <source>
        <dbReference type="ARBA" id="ARBA00022777"/>
    </source>
</evidence>
<dbReference type="InterPro" id="IPR004007">
    <property type="entry name" value="DhaL_dom"/>
</dbReference>
<comment type="catalytic activity">
    <reaction evidence="9">
        <text>D-glyceraldehyde + ATP = D-glyceraldehyde 3-phosphate + ADP + H(+)</text>
        <dbReference type="Rhea" id="RHEA:13941"/>
        <dbReference type="ChEBI" id="CHEBI:15378"/>
        <dbReference type="ChEBI" id="CHEBI:17378"/>
        <dbReference type="ChEBI" id="CHEBI:30616"/>
        <dbReference type="ChEBI" id="CHEBI:59776"/>
        <dbReference type="ChEBI" id="CHEBI:456216"/>
        <dbReference type="EC" id="2.7.1.28"/>
    </reaction>
</comment>
<keyword evidence="5" id="KW-0547">Nucleotide-binding</keyword>
<dbReference type="OrthoDB" id="1724672at2759"/>
<evidence type="ECO:0000256" key="1">
    <source>
        <dbReference type="ARBA" id="ARBA00003264"/>
    </source>
</evidence>
<dbReference type="EMBL" id="KV417327">
    <property type="protein sequence ID" value="KZO91196.1"/>
    <property type="molecule type" value="Genomic_DNA"/>
</dbReference>
<evidence type="ECO:0000256" key="10">
    <source>
        <dbReference type="ARBA" id="ARBA00048898"/>
    </source>
</evidence>
<dbReference type="InterPro" id="IPR050861">
    <property type="entry name" value="Dihydroxyacetone_Kinase"/>
</dbReference>
<dbReference type="SMART" id="SM01120">
    <property type="entry name" value="Dak2"/>
    <property type="match status" value="1"/>
</dbReference>